<dbReference type="SUPFAM" id="SSF54593">
    <property type="entry name" value="Glyoxalase/Bleomycin resistance protein/Dihydroxybiphenyl dioxygenase"/>
    <property type="match status" value="1"/>
</dbReference>
<evidence type="ECO:0000256" key="1">
    <source>
        <dbReference type="ARBA" id="ARBA00005877"/>
    </source>
</evidence>
<keyword evidence="8" id="KW-1185">Reference proteome</keyword>
<dbReference type="FunFam" id="3.10.180.10:FF:000007">
    <property type="entry name" value="4-hydroxyphenylpyruvate dioxygenase"/>
    <property type="match status" value="1"/>
</dbReference>
<dbReference type="KEGG" id="dko:I596_872"/>
<comment type="cofactor">
    <cofactor evidence="5">
        <name>Fe cation</name>
        <dbReference type="ChEBI" id="CHEBI:24875"/>
    </cofactor>
    <text evidence="5">Binds 1 Fe cation per subunit.</text>
</comment>
<evidence type="ECO:0000256" key="5">
    <source>
        <dbReference type="PIRSR" id="PIRSR009283-1"/>
    </source>
</evidence>
<protein>
    <submittedName>
        <fullName evidence="7">4-hydroxyphenylpyruvate dioxygenase</fullName>
    </submittedName>
</protein>
<dbReference type="InterPro" id="IPR037523">
    <property type="entry name" value="VOC_core"/>
</dbReference>
<evidence type="ECO:0000256" key="3">
    <source>
        <dbReference type="ARBA" id="ARBA00022737"/>
    </source>
</evidence>
<dbReference type="PANTHER" id="PTHR11959">
    <property type="entry name" value="4-HYDROXYPHENYLPYRUVATE DIOXYGENASE"/>
    <property type="match status" value="1"/>
</dbReference>
<feature type="domain" description="VOC" evidence="6">
    <location>
        <begin position="174"/>
        <end position="326"/>
    </location>
</feature>
<dbReference type="OrthoDB" id="9780241at2"/>
<gene>
    <name evidence="7" type="ORF">I596_872</name>
</gene>
<evidence type="ECO:0000313" key="7">
    <source>
        <dbReference type="EMBL" id="ANB16903.1"/>
    </source>
</evidence>
<feature type="binding site" evidence="5">
    <location>
        <position position="177"/>
    </location>
    <ligand>
        <name>Fe cation</name>
        <dbReference type="ChEBI" id="CHEBI:24875"/>
    </ligand>
</feature>
<reference evidence="7 8" key="1">
    <citation type="submission" date="2016-04" db="EMBL/GenBank/DDBJ databases">
        <title>Complete genome sequence of Dokdonella koreensis DS-123T.</title>
        <authorList>
            <person name="Kim J.F."/>
            <person name="Lee H."/>
            <person name="Kwak M.-J."/>
        </authorList>
    </citation>
    <scope>NUCLEOTIDE SEQUENCE [LARGE SCALE GENOMIC DNA]</scope>
    <source>
        <strain evidence="7 8">DS-123</strain>
    </source>
</reference>
<name>A0A160DTI2_9GAMM</name>
<feature type="binding site" evidence="5">
    <location>
        <position position="255"/>
    </location>
    <ligand>
        <name>Fe cation</name>
        <dbReference type="ChEBI" id="CHEBI:24875"/>
    </ligand>
</feature>
<dbReference type="CDD" id="cd07250">
    <property type="entry name" value="HPPD_C_like"/>
    <property type="match status" value="1"/>
</dbReference>
<dbReference type="InterPro" id="IPR005956">
    <property type="entry name" value="4OHPhenylPyrv_dOase"/>
</dbReference>
<dbReference type="InterPro" id="IPR029068">
    <property type="entry name" value="Glyas_Bleomycin-R_OHBP_Dase"/>
</dbReference>
<dbReference type="PROSITE" id="PS51819">
    <property type="entry name" value="VOC"/>
    <property type="match status" value="2"/>
</dbReference>
<dbReference type="GO" id="GO:0046872">
    <property type="term" value="F:metal ion binding"/>
    <property type="evidence" value="ECO:0007669"/>
    <property type="project" value="UniProtKB-KW"/>
</dbReference>
<dbReference type="STRING" id="1300342.I596_872"/>
<dbReference type="PIRSF" id="PIRSF009283">
    <property type="entry name" value="HPP_dOase"/>
    <property type="match status" value="1"/>
</dbReference>
<dbReference type="Pfam" id="PF14696">
    <property type="entry name" value="Glyoxalase_5"/>
    <property type="match status" value="1"/>
</dbReference>
<dbReference type="Gene3D" id="3.10.180.10">
    <property type="entry name" value="2,3-Dihydroxybiphenyl 1,2-Dioxygenase, domain 1"/>
    <property type="match status" value="2"/>
</dbReference>
<keyword evidence="7" id="KW-0670">Pyruvate</keyword>
<dbReference type="Pfam" id="PF00903">
    <property type="entry name" value="Glyoxalase"/>
    <property type="match status" value="1"/>
</dbReference>
<dbReference type="PATRIC" id="fig|1300342.3.peg.853"/>
<evidence type="ECO:0000313" key="8">
    <source>
        <dbReference type="Proteomes" id="UP000076830"/>
    </source>
</evidence>
<dbReference type="NCBIfam" id="TIGR01263">
    <property type="entry name" value="4HPPD"/>
    <property type="match status" value="1"/>
</dbReference>
<dbReference type="GO" id="GO:0006572">
    <property type="term" value="P:L-tyrosine catabolic process"/>
    <property type="evidence" value="ECO:0007669"/>
    <property type="project" value="TreeGrafter"/>
</dbReference>
<comment type="similarity">
    <text evidence="1">Belongs to the 4HPPD family.</text>
</comment>
<evidence type="ECO:0000256" key="2">
    <source>
        <dbReference type="ARBA" id="ARBA00022723"/>
    </source>
</evidence>
<keyword evidence="2 5" id="KW-0479">Metal-binding</keyword>
<keyword evidence="3" id="KW-0677">Repeat</keyword>
<evidence type="ECO:0000259" key="6">
    <source>
        <dbReference type="PROSITE" id="PS51819"/>
    </source>
</evidence>
<evidence type="ECO:0000256" key="4">
    <source>
        <dbReference type="ARBA" id="ARBA00023004"/>
    </source>
</evidence>
<accession>A0A160DTI2</accession>
<dbReference type="EMBL" id="CP015249">
    <property type="protein sequence ID" value="ANB16903.1"/>
    <property type="molecule type" value="Genomic_DNA"/>
</dbReference>
<dbReference type="CDD" id="cd08342">
    <property type="entry name" value="HPPD_N_like"/>
    <property type="match status" value="1"/>
</dbReference>
<organism evidence="7 8">
    <name type="scientific">Dokdonella koreensis DS-123</name>
    <dbReference type="NCBI Taxonomy" id="1300342"/>
    <lineage>
        <taxon>Bacteria</taxon>
        <taxon>Pseudomonadati</taxon>
        <taxon>Pseudomonadota</taxon>
        <taxon>Gammaproteobacteria</taxon>
        <taxon>Lysobacterales</taxon>
        <taxon>Rhodanobacteraceae</taxon>
        <taxon>Dokdonella</taxon>
    </lineage>
</organism>
<feature type="binding site" evidence="5">
    <location>
        <position position="335"/>
    </location>
    <ligand>
        <name>Fe cation</name>
        <dbReference type="ChEBI" id="CHEBI:24875"/>
    </ligand>
</feature>
<dbReference type="GO" id="GO:0003868">
    <property type="term" value="F:4-hydroxyphenylpyruvate dioxygenase activity"/>
    <property type="evidence" value="ECO:0007669"/>
    <property type="project" value="InterPro"/>
</dbReference>
<proteinExistence type="inferred from homology"/>
<keyword evidence="4 5" id="KW-0408">Iron</keyword>
<keyword evidence="7" id="KW-0223">Dioxygenase</keyword>
<feature type="domain" description="VOC" evidence="6">
    <location>
        <begin position="27"/>
        <end position="145"/>
    </location>
</feature>
<dbReference type="InterPro" id="IPR041736">
    <property type="entry name" value="4OHPhenylPyrv_dOase_N"/>
</dbReference>
<dbReference type="InterPro" id="IPR004360">
    <property type="entry name" value="Glyas_Fos-R_dOase_dom"/>
</dbReference>
<keyword evidence="7" id="KW-0560">Oxidoreductase</keyword>
<dbReference type="FunFam" id="3.10.180.10:FF:000018">
    <property type="entry name" value="4-hydroxyphenylpyruvate dioxygenase"/>
    <property type="match status" value="1"/>
</dbReference>
<dbReference type="Proteomes" id="UP000076830">
    <property type="component" value="Chromosome"/>
</dbReference>
<dbReference type="RefSeq" id="WP_067644568.1">
    <property type="nucleotide sequence ID" value="NZ_CP015249.1"/>
</dbReference>
<dbReference type="InterPro" id="IPR041735">
    <property type="entry name" value="4OHPhenylPyrv_dOase_C"/>
</dbReference>
<dbReference type="PANTHER" id="PTHR11959:SF1">
    <property type="entry name" value="4-HYDROXYPHENYLPYRUVATE DIOXYGENASE"/>
    <property type="match status" value="1"/>
</dbReference>
<dbReference type="AlphaFoldDB" id="A0A160DTI2"/>
<sequence length="367" mass="41371">MNAQPHPTVPNTGMQVTTFENPMGVDGFEFVEFAAPDPQLLHTLFANLGFAAVARHRTRKVTLYRQGDCNFLVNEEPDSFAADFVKAHGPSACGFAIRFRKPAAEVLAATLANGGEEITHKADTRAVDVPVIKGIGDCMLYLVDRYGAEGSVYDAEYEWLPGVERHPKGFGLTFIDHLTHNLYFGNMARWADYYERLFNFREIRYFDIKGAKTGLVSKAMTAPDGMVRIPLNESADAKSQINEYLDEYKGEGIQHIACFTDSIYETVEAMRARGVAFLDTPETYYEVIDQRIPDHGEDVPRMQRNKLLIDADPETQKKLLLQIFTQNCIGPIFFEIIQRKGNEGFGNGNFQALFESIERDQMRRGVL</sequence>